<sequence>MHLRFTLAAIAVSAGVAGAAITVNSSSFSGVTSGAVNTAGTADWGYISVAGGFFDSNLGGAGASYSNTSFGTVSNNGGTVLSTVSGASTIGTVTLTEGTTGTDTIGGQGNVSNYTFDGTTAHGSYGNFAPNEANIWQMTFNDLGIGQYEITLYMGHSENNRVFDMDVSFDGGSTTEFTTTSPQIGTLGSTVAAYGSSGSAFTYNIDVTTTSATDDLTLTFGGVSGGFGGAILAGYTVTPIPEPSTCALIGLAGVAVFLRRRR</sequence>
<protein>
    <recommendedName>
        <fullName evidence="2">Ice-binding protein C-terminal domain-containing protein</fullName>
    </recommendedName>
</protein>
<reference evidence="3 4" key="1">
    <citation type="submission" date="2021-06" db="EMBL/GenBank/DDBJ databases">
        <title>Complete genome of Haloferula helveola possessing various polysaccharide degrading enzymes.</title>
        <authorList>
            <person name="Takami H."/>
            <person name="Huang C."/>
            <person name="Hamasaki K."/>
        </authorList>
    </citation>
    <scope>NUCLEOTIDE SEQUENCE [LARGE SCALE GENOMIC DNA]</scope>
    <source>
        <strain evidence="3 4">CN-1</strain>
    </source>
</reference>
<evidence type="ECO:0000259" key="2">
    <source>
        <dbReference type="Pfam" id="PF07589"/>
    </source>
</evidence>
<proteinExistence type="predicted"/>
<evidence type="ECO:0000313" key="3">
    <source>
        <dbReference type="EMBL" id="BCX48041.1"/>
    </source>
</evidence>
<dbReference type="Proteomes" id="UP001374893">
    <property type="component" value="Chromosome"/>
</dbReference>
<keyword evidence="1" id="KW-0732">Signal</keyword>
<feature type="domain" description="Ice-binding protein C-terminal" evidence="2">
    <location>
        <begin position="239"/>
        <end position="262"/>
    </location>
</feature>
<dbReference type="EMBL" id="AP024702">
    <property type="protein sequence ID" value="BCX48041.1"/>
    <property type="molecule type" value="Genomic_DNA"/>
</dbReference>
<evidence type="ECO:0000313" key="4">
    <source>
        <dbReference type="Proteomes" id="UP001374893"/>
    </source>
</evidence>
<dbReference type="InterPro" id="IPR013424">
    <property type="entry name" value="Ice-binding_C"/>
</dbReference>
<name>A0ABN6H305_9BACT</name>
<dbReference type="NCBIfam" id="TIGR02595">
    <property type="entry name" value="PEP_CTERM"/>
    <property type="match status" value="1"/>
</dbReference>
<feature type="signal peptide" evidence="1">
    <location>
        <begin position="1"/>
        <end position="19"/>
    </location>
</feature>
<organism evidence="3 4">
    <name type="scientific">Haloferula helveola</name>
    <dbReference type="NCBI Taxonomy" id="490095"/>
    <lineage>
        <taxon>Bacteria</taxon>
        <taxon>Pseudomonadati</taxon>
        <taxon>Verrucomicrobiota</taxon>
        <taxon>Verrucomicrobiia</taxon>
        <taxon>Verrucomicrobiales</taxon>
        <taxon>Verrucomicrobiaceae</taxon>
        <taxon>Haloferula</taxon>
    </lineage>
</organism>
<keyword evidence="4" id="KW-1185">Reference proteome</keyword>
<gene>
    <name evidence="3" type="ORF">HAHE_19490</name>
</gene>
<dbReference type="Pfam" id="PF07589">
    <property type="entry name" value="PEP-CTERM"/>
    <property type="match status" value="1"/>
</dbReference>
<accession>A0ABN6H305</accession>
<evidence type="ECO:0000256" key="1">
    <source>
        <dbReference type="SAM" id="SignalP"/>
    </source>
</evidence>
<dbReference type="RefSeq" id="WP_338690587.1">
    <property type="nucleotide sequence ID" value="NZ_AP024702.1"/>
</dbReference>
<feature type="chain" id="PRO_5047203137" description="Ice-binding protein C-terminal domain-containing protein" evidence="1">
    <location>
        <begin position="20"/>
        <end position="262"/>
    </location>
</feature>